<dbReference type="KEGG" id="rta:Rta_07800"/>
<evidence type="ECO:0000313" key="1">
    <source>
        <dbReference type="EMBL" id="AEG91861.1"/>
    </source>
</evidence>
<name>F5XXQ8_RAMTT</name>
<protein>
    <submittedName>
        <fullName evidence="1">Uncharacterized protein</fullName>
    </submittedName>
</protein>
<dbReference type="STRING" id="365046.Rta_07800"/>
<dbReference type="EMBL" id="CP000245">
    <property type="protein sequence ID" value="AEG91861.1"/>
    <property type="molecule type" value="Genomic_DNA"/>
</dbReference>
<sequence length="167" mass="18388">MSYSWRRRCAAISGAMRHSLRKTASHLHLGYSHGDASDGLMGRRFELEVEGSLLTLSIDLTINFHTRDKSAGSYLDAAALARNHRQLRHLQCGDNLVRTRLIRAWESVPAPRLRMALDLGSRGCFVYAVQPHSLLMGGIQLDITAVLEDEPPDEGGAASGAQRTEHA</sequence>
<reference evidence="2" key="1">
    <citation type="submission" date="2006-01" db="EMBL/GenBank/DDBJ databases">
        <title>Genome of the cyst-dividing bacterium Ramlibacter tataouinensis.</title>
        <authorList>
            <person name="Barakat M."/>
            <person name="Ortet P."/>
            <person name="De Luca G."/>
            <person name="Jourlin-Castelli C."/>
            <person name="Ansaldi M."/>
            <person name="Py B."/>
            <person name="Fichant G."/>
            <person name="Coutinho P."/>
            <person name="Voulhoux R."/>
            <person name="Bastien O."/>
            <person name="Roy S."/>
            <person name="Marechal E."/>
            <person name="Henrissat B."/>
            <person name="Quentin Y."/>
            <person name="Noirot P."/>
            <person name="Filloux A."/>
            <person name="Mejean V."/>
            <person name="DuBow M."/>
            <person name="Barras F."/>
            <person name="Heulin T."/>
        </authorList>
    </citation>
    <scope>NUCLEOTIDE SEQUENCE [LARGE SCALE GENOMIC DNA]</scope>
    <source>
        <strain evidence="2">ATCC BAA-407 / DSM 14655 / LMG 21543 / TTB310</strain>
    </source>
</reference>
<proteinExistence type="predicted"/>
<gene>
    <name evidence="1" type="ordered locus">Rta_07800</name>
</gene>
<dbReference type="Proteomes" id="UP000008385">
    <property type="component" value="Chromosome"/>
</dbReference>
<keyword evidence="2" id="KW-1185">Reference proteome</keyword>
<accession>F5XXQ8</accession>
<dbReference type="AlphaFoldDB" id="F5XXQ8"/>
<dbReference type="HOGENOM" id="CLU_1593226_0_0_4"/>
<reference evidence="1 2" key="2">
    <citation type="journal article" date="2011" name="PLoS ONE">
        <title>The Cyst-Dividing Bacterium Ramlibacter tataouinensis TTB310 Genome Reveals a Well-Stocked Toolbox for Adaptation to a Desert Environment.</title>
        <authorList>
            <person name="De Luca G."/>
            <person name="Barakat M."/>
            <person name="Ortet P."/>
            <person name="Fochesato S."/>
            <person name="Jourlin-Castelli C."/>
            <person name="Ansaldi M."/>
            <person name="Py B."/>
            <person name="Fichant G."/>
            <person name="Coutinho P.M."/>
            <person name="Voulhoux R."/>
            <person name="Bastien O."/>
            <person name="Marechal E."/>
            <person name="Henrissat B."/>
            <person name="Quentin Y."/>
            <person name="Noirot P."/>
            <person name="Filloux A."/>
            <person name="Mejean V."/>
            <person name="Dubow M.S."/>
            <person name="Barras F."/>
            <person name="Barbe V."/>
            <person name="Weissenbach J."/>
            <person name="Mihalcescu I."/>
            <person name="Vermeglio A."/>
            <person name="Achouak W."/>
            <person name="Heulin T."/>
        </authorList>
    </citation>
    <scope>NUCLEOTIDE SEQUENCE [LARGE SCALE GENOMIC DNA]</scope>
    <source>
        <strain evidence="2">ATCC BAA-407 / DSM 14655 / LMG 21543 / TTB310</strain>
    </source>
</reference>
<organism evidence="1 2">
    <name type="scientific">Ramlibacter tataouinensis (strain ATCC BAA-407 / DSM 14655 / LMG 21543 / TTB310)</name>
    <dbReference type="NCBI Taxonomy" id="365046"/>
    <lineage>
        <taxon>Bacteria</taxon>
        <taxon>Pseudomonadati</taxon>
        <taxon>Pseudomonadota</taxon>
        <taxon>Betaproteobacteria</taxon>
        <taxon>Burkholderiales</taxon>
        <taxon>Comamonadaceae</taxon>
        <taxon>Ramlibacter</taxon>
    </lineage>
</organism>
<evidence type="ECO:0000313" key="2">
    <source>
        <dbReference type="Proteomes" id="UP000008385"/>
    </source>
</evidence>